<name>A0A8C6UCS2_9GOBI</name>
<evidence type="ECO:0000256" key="1">
    <source>
        <dbReference type="SAM" id="MobiDB-lite"/>
    </source>
</evidence>
<dbReference type="Pfam" id="PF15121">
    <property type="entry name" value="TMEM71"/>
    <property type="match status" value="1"/>
</dbReference>
<dbReference type="InterPro" id="IPR027975">
    <property type="entry name" value="TMEM71"/>
</dbReference>
<reference evidence="3" key="2">
    <citation type="submission" date="2025-09" db="UniProtKB">
        <authorList>
            <consortium name="Ensembl"/>
        </authorList>
    </citation>
    <scope>IDENTIFICATION</scope>
</reference>
<keyword evidence="2" id="KW-1133">Transmembrane helix</keyword>
<evidence type="ECO:0000313" key="3">
    <source>
        <dbReference type="Ensembl" id="ENSNMLP00000034109.1"/>
    </source>
</evidence>
<protein>
    <submittedName>
        <fullName evidence="3">Si:ch211-235o23.1</fullName>
    </submittedName>
</protein>
<dbReference type="PANTHER" id="PTHR35255">
    <property type="entry name" value="TRANSMEMBRANE PROTEIN 71"/>
    <property type="match status" value="1"/>
</dbReference>
<dbReference type="AlphaFoldDB" id="A0A8C6UCS2"/>
<keyword evidence="4" id="KW-1185">Reference proteome</keyword>
<evidence type="ECO:0000313" key="4">
    <source>
        <dbReference type="Proteomes" id="UP000694523"/>
    </source>
</evidence>
<dbReference type="PANTHER" id="PTHR35255:SF1">
    <property type="entry name" value="TRANSMEMBRANE PROTEIN 71"/>
    <property type="match status" value="1"/>
</dbReference>
<evidence type="ECO:0000256" key="2">
    <source>
        <dbReference type="SAM" id="Phobius"/>
    </source>
</evidence>
<dbReference type="Ensembl" id="ENSNMLT00000037992.1">
    <property type="protein sequence ID" value="ENSNMLP00000034109.1"/>
    <property type="gene ID" value="ENSNMLG00000021269.1"/>
</dbReference>
<dbReference type="Proteomes" id="UP000694523">
    <property type="component" value="Unplaced"/>
</dbReference>
<proteinExistence type="predicted"/>
<organism evidence="3 4">
    <name type="scientific">Neogobius melanostomus</name>
    <name type="common">round goby</name>
    <dbReference type="NCBI Taxonomy" id="47308"/>
    <lineage>
        <taxon>Eukaryota</taxon>
        <taxon>Metazoa</taxon>
        <taxon>Chordata</taxon>
        <taxon>Craniata</taxon>
        <taxon>Vertebrata</taxon>
        <taxon>Euteleostomi</taxon>
        <taxon>Actinopterygii</taxon>
        <taxon>Neopterygii</taxon>
        <taxon>Teleostei</taxon>
        <taxon>Neoteleostei</taxon>
        <taxon>Acanthomorphata</taxon>
        <taxon>Gobiaria</taxon>
        <taxon>Gobiiformes</taxon>
        <taxon>Gobioidei</taxon>
        <taxon>Gobiidae</taxon>
        <taxon>Benthophilinae</taxon>
        <taxon>Neogobiini</taxon>
        <taxon>Neogobius</taxon>
    </lineage>
</organism>
<feature type="region of interest" description="Disordered" evidence="1">
    <location>
        <begin position="135"/>
        <end position="154"/>
    </location>
</feature>
<feature type="transmembrane region" description="Helical" evidence="2">
    <location>
        <begin position="279"/>
        <end position="298"/>
    </location>
</feature>
<feature type="transmembrane region" description="Helical" evidence="2">
    <location>
        <begin position="254"/>
        <end position="273"/>
    </location>
</feature>
<reference evidence="3" key="1">
    <citation type="submission" date="2025-08" db="UniProtKB">
        <authorList>
            <consortium name="Ensembl"/>
        </authorList>
    </citation>
    <scope>IDENTIFICATION</scope>
</reference>
<sequence>MFSGALTSSPIKRKLRSDYCHSPDVSLLSPDSSYLLDCSDGAPCSYRRSPRLLTNGYYDVTQGSFTWDQDGNVSLTPGKTSVCYKENLVRIFRRRRRPHSSLVSLLHNVKDNCQSWLDHGLFRGVFRTSQCQDLNPPSPVCSPHRPRWDQEKSLDQSLDQSLDLDWSRADTDEPTWTRLNSTELEERSSFVYDATEAPPPPDKQPMIQEEPRPDTCQSQDAFSQSVVGLSEVPPTPVFNSQGCCCPSAQQSAGLTLRALLLFIFTVFITATLYSRCLWWSSAVASTVLITLSTFMIVTKSGPMGEWRKAKTEDITSRNE</sequence>
<keyword evidence="2" id="KW-0472">Membrane</keyword>
<keyword evidence="2" id="KW-0812">Transmembrane</keyword>
<accession>A0A8C6UCS2</accession>